<dbReference type="PROSITE" id="PS51257">
    <property type="entry name" value="PROKAR_LIPOPROTEIN"/>
    <property type="match status" value="1"/>
</dbReference>
<feature type="signal peptide" evidence="1">
    <location>
        <begin position="1"/>
        <end position="22"/>
    </location>
</feature>
<gene>
    <name evidence="2" type="ORF">SAMN03080615_01340</name>
</gene>
<dbReference type="AlphaFoldDB" id="A0A1H9FMR9"/>
<keyword evidence="3" id="KW-1185">Reference proteome</keyword>
<protein>
    <recommendedName>
        <fullName evidence="4">Lipoprotein</fullName>
    </recommendedName>
</protein>
<keyword evidence="1" id="KW-0732">Signal</keyword>
<proteinExistence type="predicted"/>
<dbReference type="EMBL" id="FOGB01000003">
    <property type="protein sequence ID" value="SEQ39125.1"/>
    <property type="molecule type" value="Genomic_DNA"/>
</dbReference>
<reference evidence="3" key="1">
    <citation type="submission" date="2016-10" db="EMBL/GenBank/DDBJ databases">
        <authorList>
            <person name="Varghese N."/>
            <person name="Submissions S."/>
        </authorList>
    </citation>
    <scope>NUCLEOTIDE SEQUENCE [LARGE SCALE GENOMIC DNA]</scope>
    <source>
        <strain evidence="3">DSM 18887</strain>
    </source>
</reference>
<feature type="chain" id="PRO_5011726575" description="Lipoprotein" evidence="1">
    <location>
        <begin position="23"/>
        <end position="188"/>
    </location>
</feature>
<accession>A0A1H9FMR9</accession>
<sequence length="188" mass="20912">MSFLKRAAVAAAIAGVTLSLTACQSNEVKQEMVKAPVLNNQDLYEVDHEGRHYVFDDFAVYQDFLKVGETSFRKVFIGAGPHGESLVFGLRSEDKKKLDGLAGVDMYNGKLPAAKDFYGEMRAEDGRLYVFNTLEDMQEVRQNGEAAFRLTQIGTGPEGQTVVFVLNDSNKKQYPAELVARFKEMNAL</sequence>
<organism evidence="2 3">
    <name type="scientific">Amphritea atlantica</name>
    <dbReference type="NCBI Taxonomy" id="355243"/>
    <lineage>
        <taxon>Bacteria</taxon>
        <taxon>Pseudomonadati</taxon>
        <taxon>Pseudomonadota</taxon>
        <taxon>Gammaproteobacteria</taxon>
        <taxon>Oceanospirillales</taxon>
        <taxon>Oceanospirillaceae</taxon>
        <taxon>Amphritea</taxon>
    </lineage>
</organism>
<evidence type="ECO:0000313" key="3">
    <source>
        <dbReference type="Proteomes" id="UP000198749"/>
    </source>
</evidence>
<dbReference type="OrthoDB" id="8776015at2"/>
<dbReference type="Proteomes" id="UP000198749">
    <property type="component" value="Unassembled WGS sequence"/>
</dbReference>
<evidence type="ECO:0008006" key="4">
    <source>
        <dbReference type="Google" id="ProtNLM"/>
    </source>
</evidence>
<name>A0A1H9FMR9_9GAMM</name>
<evidence type="ECO:0000313" key="2">
    <source>
        <dbReference type="EMBL" id="SEQ39125.1"/>
    </source>
</evidence>
<dbReference type="RefSeq" id="WP_091355684.1">
    <property type="nucleotide sequence ID" value="NZ_AP025284.1"/>
</dbReference>
<evidence type="ECO:0000256" key="1">
    <source>
        <dbReference type="SAM" id="SignalP"/>
    </source>
</evidence>